<comment type="caution">
    <text evidence="2">The sequence shown here is derived from an EMBL/GenBank/DDBJ whole genome shotgun (WGS) entry which is preliminary data.</text>
</comment>
<proteinExistence type="predicted"/>
<keyword evidence="1" id="KW-0472">Membrane</keyword>
<keyword evidence="1" id="KW-0812">Transmembrane</keyword>
<dbReference type="EMBL" id="BAAACA010000005">
    <property type="protein sequence ID" value="GAA0581288.1"/>
    <property type="molecule type" value="Genomic_DNA"/>
</dbReference>
<keyword evidence="1" id="KW-1133">Transmembrane helix</keyword>
<protein>
    <submittedName>
        <fullName evidence="2">Uncharacterized protein</fullName>
    </submittedName>
</protein>
<name>A0ABN1F3A7_9ACTN</name>
<dbReference type="RefSeq" id="WP_344069965.1">
    <property type="nucleotide sequence ID" value="NZ_BAAACA010000005.1"/>
</dbReference>
<dbReference type="Proteomes" id="UP001500668">
    <property type="component" value="Unassembled WGS sequence"/>
</dbReference>
<evidence type="ECO:0000313" key="3">
    <source>
        <dbReference type="Proteomes" id="UP001500668"/>
    </source>
</evidence>
<accession>A0ABN1F3A7</accession>
<feature type="transmembrane region" description="Helical" evidence="1">
    <location>
        <begin position="20"/>
        <end position="44"/>
    </location>
</feature>
<evidence type="ECO:0000313" key="2">
    <source>
        <dbReference type="EMBL" id="GAA0581288.1"/>
    </source>
</evidence>
<keyword evidence="3" id="KW-1185">Reference proteome</keyword>
<reference evidence="2 3" key="1">
    <citation type="journal article" date="2019" name="Int. J. Syst. Evol. Microbiol.">
        <title>The Global Catalogue of Microorganisms (GCM) 10K type strain sequencing project: providing services to taxonomists for standard genome sequencing and annotation.</title>
        <authorList>
            <consortium name="The Broad Institute Genomics Platform"/>
            <consortium name="The Broad Institute Genome Sequencing Center for Infectious Disease"/>
            <person name="Wu L."/>
            <person name="Ma J."/>
        </authorList>
    </citation>
    <scope>NUCLEOTIDE SEQUENCE [LARGE SCALE GENOMIC DNA]</scope>
    <source>
        <strain evidence="2 3">JCM 5067</strain>
    </source>
</reference>
<feature type="transmembrane region" description="Helical" evidence="1">
    <location>
        <begin position="51"/>
        <end position="70"/>
    </location>
</feature>
<feature type="transmembrane region" description="Helical" evidence="1">
    <location>
        <begin position="82"/>
        <end position="101"/>
    </location>
</feature>
<sequence length="119" mass="12674">MNPAENVAARPLRPYGTWAARAGLALLPFASLGLLCPVPSLVIAVRRHRSADWVAFAVFSAVWVSWVIQLATTPDTTHGMRFAADVLLLGLSTAGAAAHAWKAWPTARQSPNDENGKSA</sequence>
<gene>
    <name evidence="2" type="ORF">GCM10010394_07400</name>
</gene>
<evidence type="ECO:0000256" key="1">
    <source>
        <dbReference type="SAM" id="Phobius"/>
    </source>
</evidence>
<organism evidence="2 3">
    <name type="scientific">Streptomyces crystallinus</name>
    <dbReference type="NCBI Taxonomy" id="68191"/>
    <lineage>
        <taxon>Bacteria</taxon>
        <taxon>Bacillati</taxon>
        <taxon>Actinomycetota</taxon>
        <taxon>Actinomycetes</taxon>
        <taxon>Kitasatosporales</taxon>
        <taxon>Streptomycetaceae</taxon>
        <taxon>Streptomyces</taxon>
    </lineage>
</organism>